<dbReference type="InterPro" id="IPR027417">
    <property type="entry name" value="P-loop_NTPase"/>
</dbReference>
<evidence type="ECO:0000256" key="8">
    <source>
        <dbReference type="ARBA" id="ARBA00022573"/>
    </source>
</evidence>
<comment type="function">
    <text evidence="4 14">Catalyzes ATP-dependent phosphorylation of adenosylcobinamide and addition of GMP to adenosylcobinamide phosphate.</text>
</comment>
<dbReference type="GO" id="GO:0008820">
    <property type="term" value="F:cobinamide phosphate guanylyltransferase activity"/>
    <property type="evidence" value="ECO:0007669"/>
    <property type="project" value="UniProtKB-UniRule"/>
</dbReference>
<dbReference type="GO" id="GO:0009236">
    <property type="term" value="P:cobalamin biosynthetic process"/>
    <property type="evidence" value="ECO:0007669"/>
    <property type="project" value="UniProtKB-UniRule"/>
</dbReference>
<dbReference type="SUPFAM" id="SSF52540">
    <property type="entry name" value="P-loop containing nucleoside triphosphate hydrolases"/>
    <property type="match status" value="1"/>
</dbReference>
<proteinExistence type="inferred from homology"/>
<evidence type="ECO:0000256" key="11">
    <source>
        <dbReference type="ARBA" id="ARBA00022777"/>
    </source>
</evidence>
<comment type="catalytic activity">
    <reaction evidence="1 14">
        <text>adenosylcob(III)inamide + ATP = adenosylcob(III)inamide phosphate + ADP + H(+)</text>
        <dbReference type="Rhea" id="RHEA:15769"/>
        <dbReference type="ChEBI" id="CHEBI:2480"/>
        <dbReference type="ChEBI" id="CHEBI:15378"/>
        <dbReference type="ChEBI" id="CHEBI:30616"/>
        <dbReference type="ChEBI" id="CHEBI:58502"/>
        <dbReference type="ChEBI" id="CHEBI:456216"/>
        <dbReference type="EC" id="2.7.1.156"/>
    </reaction>
</comment>
<evidence type="ECO:0000256" key="5">
    <source>
        <dbReference type="ARBA" id="ARBA00004692"/>
    </source>
</evidence>
<dbReference type="GO" id="GO:0043752">
    <property type="term" value="F:adenosylcobinamide kinase activity"/>
    <property type="evidence" value="ECO:0007669"/>
    <property type="project" value="UniProtKB-EC"/>
</dbReference>
<evidence type="ECO:0000313" key="18">
    <source>
        <dbReference type="Proteomes" id="UP000318349"/>
    </source>
</evidence>
<keyword evidence="10 14" id="KW-0547">Nucleotide-binding</keyword>
<dbReference type="Pfam" id="PF02283">
    <property type="entry name" value="CobU"/>
    <property type="match status" value="1"/>
</dbReference>
<feature type="active site" description="GMP-histidine intermediate" evidence="15">
    <location>
        <position position="51"/>
    </location>
</feature>
<dbReference type="EMBL" id="VMNI01000006">
    <property type="protein sequence ID" value="TVO78110.1"/>
    <property type="molecule type" value="Genomic_DNA"/>
</dbReference>
<evidence type="ECO:0000256" key="6">
    <source>
        <dbReference type="ARBA" id="ARBA00005159"/>
    </source>
</evidence>
<dbReference type="GO" id="GO:0005524">
    <property type="term" value="F:ATP binding"/>
    <property type="evidence" value="ECO:0007669"/>
    <property type="project" value="UniProtKB-UniRule"/>
</dbReference>
<feature type="binding site" evidence="16">
    <location>
        <begin position="8"/>
        <end position="15"/>
    </location>
    <ligand>
        <name>GTP</name>
        <dbReference type="ChEBI" id="CHEBI:37565"/>
    </ligand>
</feature>
<dbReference type="EC" id="2.7.7.62" evidence="14"/>
<keyword evidence="12 14" id="KW-0067">ATP-binding</keyword>
<evidence type="ECO:0000256" key="9">
    <source>
        <dbReference type="ARBA" id="ARBA00022679"/>
    </source>
</evidence>
<organism evidence="17 18">
    <name type="scientific">Denitromonas halophila</name>
    <dbReference type="NCBI Taxonomy" id="1629404"/>
    <lineage>
        <taxon>Bacteria</taxon>
        <taxon>Pseudomonadati</taxon>
        <taxon>Pseudomonadota</taxon>
        <taxon>Betaproteobacteria</taxon>
        <taxon>Rhodocyclales</taxon>
        <taxon>Zoogloeaceae</taxon>
        <taxon>Denitromonas</taxon>
    </lineage>
</organism>
<evidence type="ECO:0000313" key="17">
    <source>
        <dbReference type="EMBL" id="TVO78110.1"/>
    </source>
</evidence>
<keyword evidence="17" id="KW-0548">Nucleotidyltransferase</keyword>
<keyword evidence="13 14" id="KW-0342">GTP-binding</keyword>
<dbReference type="GO" id="GO:0005525">
    <property type="term" value="F:GTP binding"/>
    <property type="evidence" value="ECO:0007669"/>
    <property type="project" value="UniProtKB-UniRule"/>
</dbReference>
<comment type="catalytic activity">
    <reaction evidence="2 14">
        <text>adenosylcob(III)inamide phosphate + GTP + H(+) = adenosylcob(III)inamide-GDP + diphosphate</text>
        <dbReference type="Rhea" id="RHEA:22712"/>
        <dbReference type="ChEBI" id="CHEBI:15378"/>
        <dbReference type="ChEBI" id="CHEBI:33019"/>
        <dbReference type="ChEBI" id="CHEBI:37565"/>
        <dbReference type="ChEBI" id="CHEBI:58502"/>
        <dbReference type="ChEBI" id="CHEBI:60487"/>
        <dbReference type="EC" id="2.7.7.62"/>
    </reaction>
</comment>
<dbReference type="PANTHER" id="PTHR34848">
    <property type="match status" value="1"/>
</dbReference>
<dbReference type="EC" id="2.7.1.156" evidence="14"/>
<evidence type="ECO:0000256" key="7">
    <source>
        <dbReference type="ARBA" id="ARBA00007490"/>
    </source>
</evidence>
<dbReference type="InterPro" id="IPR003203">
    <property type="entry name" value="CobU/CobP"/>
</dbReference>
<name>A0A557SL89_9RHOO</name>
<dbReference type="PANTHER" id="PTHR34848:SF1">
    <property type="entry name" value="BIFUNCTIONAL ADENOSYLCOBALAMIN BIOSYNTHESIS PROTEIN COBU"/>
    <property type="match status" value="1"/>
</dbReference>
<evidence type="ECO:0000256" key="16">
    <source>
        <dbReference type="PIRSR" id="PIRSR006135-2"/>
    </source>
</evidence>
<evidence type="ECO:0000256" key="1">
    <source>
        <dbReference type="ARBA" id="ARBA00000312"/>
    </source>
</evidence>
<keyword evidence="8 14" id="KW-0169">Cobalamin biosynthesis</keyword>
<evidence type="ECO:0000256" key="12">
    <source>
        <dbReference type="ARBA" id="ARBA00022840"/>
    </source>
</evidence>
<comment type="caution">
    <text evidence="17">The sequence shown here is derived from an EMBL/GenBank/DDBJ whole genome shotgun (WGS) entry which is preliminary data.</text>
</comment>
<reference evidence="17 18" key="1">
    <citation type="submission" date="2019-07" db="EMBL/GenBank/DDBJ databases">
        <title>The pathways for chlorine oxyanion respiration interact through the shared metabolite chlorate.</title>
        <authorList>
            <person name="Barnum T.P."/>
            <person name="Cheng Y."/>
            <person name="Hill K.A."/>
            <person name="Lucas L.N."/>
            <person name="Carlson H.K."/>
            <person name="Coates J.D."/>
        </authorList>
    </citation>
    <scope>NUCLEOTIDE SEQUENCE [LARGE SCALE GENOMIC DNA]</scope>
    <source>
        <strain evidence="17 18">SFB-1</strain>
    </source>
</reference>
<comment type="pathway">
    <text evidence="5 14">Cofactor biosynthesis; adenosylcobalamin biosynthesis; adenosylcobalamin from cob(II)yrinate a,c-diamide: step 6/7.</text>
</comment>
<keyword evidence="11 14" id="KW-0418">Kinase</keyword>
<dbReference type="CDD" id="cd00544">
    <property type="entry name" value="CobU"/>
    <property type="match status" value="1"/>
</dbReference>
<comment type="pathway">
    <text evidence="6 14">Cofactor biosynthesis; adenosylcobalamin biosynthesis; adenosylcobalamin from cob(II)yrinate a,c-diamide: step 5/7.</text>
</comment>
<evidence type="ECO:0000256" key="15">
    <source>
        <dbReference type="PIRSR" id="PIRSR006135-1"/>
    </source>
</evidence>
<dbReference type="AlphaFoldDB" id="A0A557SL89"/>
<dbReference type="Gene3D" id="3.40.50.300">
    <property type="entry name" value="P-loop containing nucleotide triphosphate hydrolases"/>
    <property type="match status" value="1"/>
</dbReference>
<gene>
    <name evidence="17" type="primary">cobU</name>
    <name evidence="17" type="ORF">FHP89_06430</name>
</gene>
<comment type="similarity">
    <text evidence="7 14">Belongs to the CobU/CobP family.</text>
</comment>
<evidence type="ECO:0000256" key="13">
    <source>
        <dbReference type="ARBA" id="ARBA00023134"/>
    </source>
</evidence>
<evidence type="ECO:0000256" key="2">
    <source>
        <dbReference type="ARBA" id="ARBA00000711"/>
    </source>
</evidence>
<feature type="binding site" evidence="16">
    <location>
        <position position="85"/>
    </location>
    <ligand>
        <name>GTP</name>
        <dbReference type="ChEBI" id="CHEBI:37565"/>
    </ligand>
</feature>
<dbReference type="NCBIfam" id="NF004469">
    <property type="entry name" value="PRK05800.1"/>
    <property type="match status" value="1"/>
</dbReference>
<accession>A0A557SL89</accession>
<dbReference type="Proteomes" id="UP000318349">
    <property type="component" value="Unassembled WGS sequence"/>
</dbReference>
<sequence>MPTELILGGARSGKSRLAEQRALDHGGPVTVTVIATAEAGDAEMAARIARHRADRPEHWHTIEAPTALADTLQAAAHADGCVIVDCLTLWLSNLLMHDGAELRAPHVADALPGWQREHAALLACLPELPGLTILVANEVGLGLVPDSPLGRLFRDEAGRLNQSVAAVCDRVTFVAAGLPLTLKAPPA</sequence>
<feature type="binding site" evidence="16">
    <location>
        <position position="63"/>
    </location>
    <ligand>
        <name>GTP</name>
        <dbReference type="ChEBI" id="CHEBI:37565"/>
    </ligand>
</feature>
<keyword evidence="9 14" id="KW-0808">Transferase</keyword>
<evidence type="ECO:0000256" key="10">
    <source>
        <dbReference type="ARBA" id="ARBA00022741"/>
    </source>
</evidence>
<evidence type="ECO:0000256" key="4">
    <source>
        <dbReference type="ARBA" id="ARBA00003889"/>
    </source>
</evidence>
<dbReference type="UniPathway" id="UPA00148">
    <property type="reaction ID" value="UER00236"/>
</dbReference>
<protein>
    <recommendedName>
        <fullName evidence="14">Bifunctional adenosylcobalamin biosynthesis protein</fullName>
        <ecNumber evidence="14">2.7.1.156</ecNumber>
        <ecNumber evidence="14">2.7.7.62</ecNumber>
    </recommendedName>
</protein>
<feature type="binding site" evidence="16">
    <location>
        <begin position="35"/>
        <end position="37"/>
    </location>
    <ligand>
        <name>GTP</name>
        <dbReference type="ChEBI" id="CHEBI:37565"/>
    </ligand>
</feature>
<dbReference type="PIRSF" id="PIRSF006135">
    <property type="entry name" value="CobU"/>
    <property type="match status" value="1"/>
</dbReference>
<comment type="catalytic activity">
    <reaction evidence="3">
        <text>adenosylcob(III)inamide + GTP = adenosylcob(III)inamide phosphate + GDP + H(+)</text>
        <dbReference type="Rhea" id="RHEA:15765"/>
        <dbReference type="ChEBI" id="CHEBI:2480"/>
        <dbReference type="ChEBI" id="CHEBI:15378"/>
        <dbReference type="ChEBI" id="CHEBI:37565"/>
        <dbReference type="ChEBI" id="CHEBI:58189"/>
        <dbReference type="ChEBI" id="CHEBI:58502"/>
        <dbReference type="EC" id="2.7.1.156"/>
    </reaction>
</comment>
<evidence type="ECO:0000256" key="3">
    <source>
        <dbReference type="ARBA" id="ARBA00001522"/>
    </source>
</evidence>
<feature type="binding site" evidence="16">
    <location>
        <begin position="52"/>
        <end position="55"/>
    </location>
    <ligand>
        <name>GTP</name>
        <dbReference type="ChEBI" id="CHEBI:37565"/>
    </ligand>
</feature>
<evidence type="ECO:0000256" key="14">
    <source>
        <dbReference type="PIRNR" id="PIRNR006135"/>
    </source>
</evidence>